<organism evidence="2 3">
    <name type="scientific">Phreatobacter aquaticus</name>
    <dbReference type="NCBI Taxonomy" id="2570229"/>
    <lineage>
        <taxon>Bacteria</taxon>
        <taxon>Pseudomonadati</taxon>
        <taxon>Pseudomonadota</taxon>
        <taxon>Alphaproteobacteria</taxon>
        <taxon>Hyphomicrobiales</taxon>
        <taxon>Phreatobacteraceae</taxon>
        <taxon>Phreatobacter</taxon>
    </lineage>
</organism>
<dbReference type="Proteomes" id="UP000298588">
    <property type="component" value="Chromosome"/>
</dbReference>
<name>A0A4D7QHV9_9HYPH</name>
<dbReference type="KEGG" id="paqt:E8L99_05625"/>
<keyword evidence="1" id="KW-1133">Transmembrane helix</keyword>
<dbReference type="EMBL" id="CP039865">
    <property type="protein sequence ID" value="QCK85293.1"/>
    <property type="molecule type" value="Genomic_DNA"/>
</dbReference>
<evidence type="ECO:0000313" key="3">
    <source>
        <dbReference type="Proteomes" id="UP000298588"/>
    </source>
</evidence>
<keyword evidence="1" id="KW-0812">Transmembrane</keyword>
<keyword evidence="1" id="KW-0472">Membrane</keyword>
<dbReference type="OrthoDB" id="7173378at2"/>
<sequence>MPLLILTLLATLSGALGVGLSALASHAYAGTSLSVAASMLLIHAPALLAAAAGIKAGVLNRSVGLAGAYVLAAGLALFSGDLVVRTLYGVALFPMAAPIGGMGLIGGWLVLGVAGLMAPRD</sequence>
<reference evidence="2 3" key="1">
    <citation type="submission" date="2019-04" db="EMBL/GenBank/DDBJ databases">
        <title>Phreatobacter aquaticus sp. nov.</title>
        <authorList>
            <person name="Choi A."/>
            <person name="Baek K."/>
        </authorList>
    </citation>
    <scope>NUCLEOTIDE SEQUENCE [LARGE SCALE GENOMIC DNA]</scope>
    <source>
        <strain evidence="2 3">NMCR1094</strain>
    </source>
</reference>
<keyword evidence="3" id="KW-1185">Reference proteome</keyword>
<dbReference type="InterPro" id="IPR006696">
    <property type="entry name" value="DUF423"/>
</dbReference>
<protein>
    <submittedName>
        <fullName evidence="2">DUF423 domain-containing protein</fullName>
    </submittedName>
</protein>
<gene>
    <name evidence="2" type="ORF">E8L99_05625</name>
</gene>
<feature type="transmembrane region" description="Helical" evidence="1">
    <location>
        <begin position="96"/>
        <end position="118"/>
    </location>
</feature>
<feature type="transmembrane region" description="Helical" evidence="1">
    <location>
        <begin position="27"/>
        <end position="51"/>
    </location>
</feature>
<dbReference type="Pfam" id="PF04241">
    <property type="entry name" value="DUF423"/>
    <property type="match status" value="1"/>
</dbReference>
<feature type="transmembrane region" description="Helical" evidence="1">
    <location>
        <begin position="63"/>
        <end position="84"/>
    </location>
</feature>
<evidence type="ECO:0000256" key="1">
    <source>
        <dbReference type="SAM" id="Phobius"/>
    </source>
</evidence>
<dbReference type="RefSeq" id="WP_137098627.1">
    <property type="nucleotide sequence ID" value="NZ_CP039865.1"/>
</dbReference>
<evidence type="ECO:0000313" key="2">
    <source>
        <dbReference type="EMBL" id="QCK85293.1"/>
    </source>
</evidence>
<dbReference type="AlphaFoldDB" id="A0A4D7QHV9"/>
<accession>A0A4D7QHV9</accession>
<proteinExistence type="predicted"/>